<proteinExistence type="inferred from homology"/>
<dbReference type="PANTHER" id="PTHR43685">
    <property type="entry name" value="GLYCOSYLTRANSFERASE"/>
    <property type="match status" value="1"/>
</dbReference>
<accession>A0A2S7VVY1</accession>
<dbReference type="InterPro" id="IPR029044">
    <property type="entry name" value="Nucleotide-diphossugar_trans"/>
</dbReference>
<dbReference type="PANTHER" id="PTHR43685:SF5">
    <property type="entry name" value="GLYCOSYLTRANSFERASE EPSE-RELATED"/>
    <property type="match status" value="1"/>
</dbReference>
<evidence type="ECO:0000256" key="2">
    <source>
        <dbReference type="ARBA" id="ARBA00022676"/>
    </source>
</evidence>
<sequence>MSDNSKLMFTVGLSIYDGVSRNQLERCINSIINQTFQNFELIIYLDGVKKNDLIEFIDDISDNKKINIIRSTENKGLAVGLNSIIKNMNGDFLVRMDADDESKLHRLEVINDFFLFNQDVDILGSAVEQKNLEIKSSESVDIFYPEYHKEIVKQFKYRNPISHPTVVFRKRVFDLVPSYPIISDRNEDTLMWLSAIKSGFVFHNLKDVLYIFNYNEETEKRRVGFKKSFSDYIDRIRVQLDLGCSFKDCLLSLSLFVLSVTPLYKAIRKKYFESVSSKKENI</sequence>
<gene>
    <name evidence="5" type="ORF">BTO08_01970</name>
</gene>
<dbReference type="Gene3D" id="3.90.550.10">
    <property type="entry name" value="Spore Coat Polysaccharide Biosynthesis Protein SpsA, Chain A"/>
    <property type="match status" value="1"/>
</dbReference>
<evidence type="ECO:0000256" key="3">
    <source>
        <dbReference type="ARBA" id="ARBA00022679"/>
    </source>
</evidence>
<dbReference type="AlphaFoldDB" id="A0A2S7VVY1"/>
<feature type="domain" description="Glycosyltransferase 2-like" evidence="4">
    <location>
        <begin position="21"/>
        <end position="165"/>
    </location>
</feature>
<keyword evidence="3" id="KW-0808">Transferase</keyword>
<comment type="caution">
    <text evidence="5">The sequence shown here is derived from an EMBL/GenBank/DDBJ whole genome shotgun (WGS) entry which is preliminary data.</text>
</comment>
<comment type="similarity">
    <text evidence="1">Belongs to the glycosyltransferase 2 family.</text>
</comment>
<dbReference type="RefSeq" id="WP_105059672.1">
    <property type="nucleotide sequence ID" value="NZ_MSCJ01000001.1"/>
</dbReference>
<organism evidence="5 6">
    <name type="scientific">Photobacterium angustum</name>
    <dbReference type="NCBI Taxonomy" id="661"/>
    <lineage>
        <taxon>Bacteria</taxon>
        <taxon>Pseudomonadati</taxon>
        <taxon>Pseudomonadota</taxon>
        <taxon>Gammaproteobacteria</taxon>
        <taxon>Vibrionales</taxon>
        <taxon>Vibrionaceae</taxon>
        <taxon>Photobacterium</taxon>
    </lineage>
</organism>
<dbReference type="SUPFAM" id="SSF53448">
    <property type="entry name" value="Nucleotide-diphospho-sugar transferases"/>
    <property type="match status" value="1"/>
</dbReference>
<protein>
    <recommendedName>
        <fullName evidence="4">Glycosyltransferase 2-like domain-containing protein</fullName>
    </recommendedName>
</protein>
<keyword evidence="2" id="KW-0328">Glycosyltransferase</keyword>
<dbReference type="EMBL" id="MSCJ01000001">
    <property type="protein sequence ID" value="PQJ66270.1"/>
    <property type="molecule type" value="Genomic_DNA"/>
</dbReference>
<name>A0A2S7VVY1_PHOAN</name>
<dbReference type="Proteomes" id="UP000238730">
    <property type="component" value="Unassembled WGS sequence"/>
</dbReference>
<evidence type="ECO:0000259" key="4">
    <source>
        <dbReference type="Pfam" id="PF00535"/>
    </source>
</evidence>
<evidence type="ECO:0000313" key="5">
    <source>
        <dbReference type="EMBL" id="PQJ66270.1"/>
    </source>
</evidence>
<dbReference type="InterPro" id="IPR050834">
    <property type="entry name" value="Glycosyltransf_2"/>
</dbReference>
<evidence type="ECO:0000313" key="6">
    <source>
        <dbReference type="Proteomes" id="UP000238730"/>
    </source>
</evidence>
<reference evidence="5 6" key="1">
    <citation type="submission" date="2016-12" db="EMBL/GenBank/DDBJ databases">
        <title>Diversity of luminous bacteria.</title>
        <authorList>
            <person name="Yoshizawa S."/>
            <person name="Kogure K."/>
        </authorList>
    </citation>
    <scope>NUCLEOTIDE SEQUENCE [LARGE SCALE GENOMIC DNA]</scope>
    <source>
        <strain evidence="5 6">LC1-200</strain>
    </source>
</reference>
<dbReference type="GO" id="GO:0016757">
    <property type="term" value="F:glycosyltransferase activity"/>
    <property type="evidence" value="ECO:0007669"/>
    <property type="project" value="UniProtKB-KW"/>
</dbReference>
<evidence type="ECO:0000256" key="1">
    <source>
        <dbReference type="ARBA" id="ARBA00006739"/>
    </source>
</evidence>
<dbReference type="OrthoDB" id="9801954at2"/>
<dbReference type="Pfam" id="PF00535">
    <property type="entry name" value="Glycos_transf_2"/>
    <property type="match status" value="1"/>
</dbReference>
<dbReference type="InterPro" id="IPR001173">
    <property type="entry name" value="Glyco_trans_2-like"/>
</dbReference>